<dbReference type="CDD" id="cd06214">
    <property type="entry name" value="PA_degradation_oxidoreductase_like"/>
    <property type="match status" value="1"/>
</dbReference>
<evidence type="ECO:0000313" key="12">
    <source>
        <dbReference type="Proteomes" id="UP001307760"/>
    </source>
</evidence>
<evidence type="ECO:0000256" key="1">
    <source>
        <dbReference type="ARBA" id="ARBA00001974"/>
    </source>
</evidence>
<dbReference type="PRINTS" id="PR00410">
    <property type="entry name" value="PHEHYDRXLASE"/>
</dbReference>
<name>A0ABU7NGK7_9ACTN</name>
<evidence type="ECO:0000259" key="9">
    <source>
        <dbReference type="PROSITE" id="PS51085"/>
    </source>
</evidence>
<dbReference type="InterPro" id="IPR039261">
    <property type="entry name" value="FNR_nucleotide-bd"/>
</dbReference>
<dbReference type="PROSITE" id="PS51384">
    <property type="entry name" value="FAD_FR"/>
    <property type="match status" value="1"/>
</dbReference>
<keyword evidence="3" id="KW-0001">2Fe-2S</keyword>
<keyword evidence="2" id="KW-0285">Flavoprotein</keyword>
<dbReference type="InterPro" id="IPR017927">
    <property type="entry name" value="FAD-bd_FR_type"/>
</dbReference>
<dbReference type="InterPro" id="IPR017938">
    <property type="entry name" value="Riboflavin_synthase-like_b-brl"/>
</dbReference>
<feature type="domain" description="FAD-binding FR-type" evidence="10">
    <location>
        <begin position="16"/>
        <end position="122"/>
    </location>
</feature>
<proteinExistence type="predicted"/>
<dbReference type="Pfam" id="PF00111">
    <property type="entry name" value="Fer2"/>
    <property type="match status" value="1"/>
</dbReference>
<accession>A0ABU7NGK7</accession>
<evidence type="ECO:0000256" key="5">
    <source>
        <dbReference type="ARBA" id="ARBA00022827"/>
    </source>
</evidence>
<evidence type="ECO:0000259" key="10">
    <source>
        <dbReference type="PROSITE" id="PS51384"/>
    </source>
</evidence>
<evidence type="ECO:0000256" key="7">
    <source>
        <dbReference type="ARBA" id="ARBA00023004"/>
    </source>
</evidence>
<dbReference type="CDD" id="cd00207">
    <property type="entry name" value="fer2"/>
    <property type="match status" value="1"/>
</dbReference>
<comment type="cofactor">
    <cofactor evidence="1">
        <name>FAD</name>
        <dbReference type="ChEBI" id="CHEBI:57692"/>
    </cofactor>
</comment>
<sequence>MARLVAGPTTGPAAGPRTHRLRVLDVIAETSEAHSLILQPPPESADRFAYRPGQFLTLKLPGPDGKPVARCYSLASSPHTGEPMKVTVKRVPGGYGSHWLCDHVATGEELEALPPAGTFTPPSLDHDLLLVAGGSGITPVLSIAKSALAQGWGRVALLYANRDESSVIFRDELRELTENHPDRLLVLHWLESLQGLPTTDRLSAALAPYADRETFVCGPEPLMDAVEQGLRTLGTPGARIHRERFFSLSGDVFETPSVEERTTAAADITTAQHVNTTAQHVSTVAQHVTTAEVELDDETRTVRWPSGTPLLDVLLTAGVDAPYSCREGACSACTCRIVAGEVKMLRNDVLDDQDIAEGYALACQAVPLTDRVRITYS</sequence>
<evidence type="ECO:0000256" key="2">
    <source>
        <dbReference type="ARBA" id="ARBA00022630"/>
    </source>
</evidence>
<dbReference type="PANTHER" id="PTHR47354:SF8">
    <property type="entry name" value="1,2-PHENYLACETYL-COA EPOXIDASE, SUBUNIT E"/>
    <property type="match status" value="1"/>
</dbReference>
<dbReference type="PROSITE" id="PS51085">
    <property type="entry name" value="2FE2S_FER_2"/>
    <property type="match status" value="1"/>
</dbReference>
<dbReference type="InterPro" id="IPR036010">
    <property type="entry name" value="2Fe-2S_ferredoxin-like_sf"/>
</dbReference>
<keyword evidence="5" id="KW-0274">FAD</keyword>
<dbReference type="InterPro" id="IPR001041">
    <property type="entry name" value="2Fe-2S_ferredoxin-type"/>
</dbReference>
<reference evidence="11 12" key="1">
    <citation type="submission" date="2023-12" db="EMBL/GenBank/DDBJ databases">
        <title>30 novel species of actinomycetes from the DSMZ collection.</title>
        <authorList>
            <person name="Nouioui I."/>
        </authorList>
    </citation>
    <scope>NUCLEOTIDE SEQUENCE [LARGE SCALE GENOMIC DNA]</scope>
    <source>
        <strain evidence="11 12">DSM 41528</strain>
    </source>
</reference>
<protein>
    <submittedName>
        <fullName evidence="11">Ferredoxin--NADP reductase</fullName>
    </submittedName>
</protein>
<dbReference type="Pfam" id="PF00175">
    <property type="entry name" value="NAD_binding_1"/>
    <property type="match status" value="1"/>
</dbReference>
<dbReference type="PROSITE" id="PS00197">
    <property type="entry name" value="2FE2S_FER_1"/>
    <property type="match status" value="1"/>
</dbReference>
<organism evidence="11 12">
    <name type="scientific">Streptomyces bugieae</name>
    <dbReference type="NCBI Taxonomy" id="3098223"/>
    <lineage>
        <taxon>Bacteria</taxon>
        <taxon>Bacillati</taxon>
        <taxon>Actinomycetota</taxon>
        <taxon>Actinomycetes</taxon>
        <taxon>Kitasatosporales</taxon>
        <taxon>Streptomycetaceae</taxon>
        <taxon>Streptomyces</taxon>
    </lineage>
</organism>
<evidence type="ECO:0000256" key="8">
    <source>
        <dbReference type="ARBA" id="ARBA00023014"/>
    </source>
</evidence>
<dbReference type="InterPro" id="IPR001709">
    <property type="entry name" value="Flavoprot_Pyr_Nucl_cyt_Rdtase"/>
</dbReference>
<comment type="caution">
    <text evidence="11">The sequence shown here is derived from an EMBL/GenBank/DDBJ whole genome shotgun (WGS) entry which is preliminary data.</text>
</comment>
<dbReference type="Gene3D" id="2.40.30.10">
    <property type="entry name" value="Translation factors"/>
    <property type="match status" value="1"/>
</dbReference>
<dbReference type="InterPro" id="IPR001433">
    <property type="entry name" value="OxRdtase_FAD/NAD-bd"/>
</dbReference>
<keyword evidence="12" id="KW-1185">Reference proteome</keyword>
<dbReference type="SUPFAM" id="SSF52343">
    <property type="entry name" value="Ferredoxin reductase-like, C-terminal NADP-linked domain"/>
    <property type="match status" value="1"/>
</dbReference>
<dbReference type="InterPro" id="IPR012675">
    <property type="entry name" value="Beta-grasp_dom_sf"/>
</dbReference>
<keyword evidence="8" id="KW-0411">Iron-sulfur</keyword>
<dbReference type="SUPFAM" id="SSF54292">
    <property type="entry name" value="2Fe-2S ferredoxin-like"/>
    <property type="match status" value="1"/>
</dbReference>
<evidence type="ECO:0000256" key="3">
    <source>
        <dbReference type="ARBA" id="ARBA00022714"/>
    </source>
</evidence>
<dbReference type="Gene3D" id="3.40.50.80">
    <property type="entry name" value="Nucleotide-binding domain of ferredoxin-NADP reductase (FNR) module"/>
    <property type="match status" value="1"/>
</dbReference>
<keyword evidence="6" id="KW-0560">Oxidoreductase</keyword>
<keyword evidence="7" id="KW-0408">Iron</keyword>
<dbReference type="InterPro" id="IPR050415">
    <property type="entry name" value="MRET"/>
</dbReference>
<dbReference type="PRINTS" id="PR00371">
    <property type="entry name" value="FPNCR"/>
</dbReference>
<evidence type="ECO:0000313" key="11">
    <source>
        <dbReference type="EMBL" id="MEE4418008.1"/>
    </source>
</evidence>
<dbReference type="PANTHER" id="PTHR47354">
    <property type="entry name" value="NADH OXIDOREDUCTASE HCR"/>
    <property type="match status" value="1"/>
</dbReference>
<feature type="domain" description="2Fe-2S ferredoxin-type" evidence="9">
    <location>
        <begin position="289"/>
        <end position="377"/>
    </location>
</feature>
<dbReference type="InterPro" id="IPR006058">
    <property type="entry name" value="2Fe2S_fd_BS"/>
</dbReference>
<evidence type="ECO:0000256" key="6">
    <source>
        <dbReference type="ARBA" id="ARBA00023002"/>
    </source>
</evidence>
<dbReference type="Proteomes" id="UP001307760">
    <property type="component" value="Unassembled WGS sequence"/>
</dbReference>
<dbReference type="InterPro" id="IPR008333">
    <property type="entry name" value="Cbr1-like_FAD-bd_dom"/>
</dbReference>
<gene>
    <name evidence="11" type="ORF">V2J85_01420</name>
</gene>
<dbReference type="EMBL" id="JAZBJP010000001">
    <property type="protein sequence ID" value="MEE4418008.1"/>
    <property type="molecule type" value="Genomic_DNA"/>
</dbReference>
<dbReference type="SUPFAM" id="SSF63380">
    <property type="entry name" value="Riboflavin synthase domain-like"/>
    <property type="match status" value="1"/>
</dbReference>
<dbReference type="Gene3D" id="3.10.20.30">
    <property type="match status" value="1"/>
</dbReference>
<evidence type="ECO:0000256" key="4">
    <source>
        <dbReference type="ARBA" id="ARBA00022723"/>
    </source>
</evidence>
<keyword evidence="4" id="KW-0479">Metal-binding</keyword>
<dbReference type="Pfam" id="PF00970">
    <property type="entry name" value="FAD_binding_6"/>
    <property type="match status" value="1"/>
</dbReference>